<reference evidence="2" key="1">
    <citation type="submission" date="2021-02" db="EMBL/GenBank/DDBJ databases">
        <authorList>
            <person name="Dougan E. K."/>
            <person name="Rhodes N."/>
            <person name="Thang M."/>
            <person name="Chan C."/>
        </authorList>
    </citation>
    <scope>NUCLEOTIDE SEQUENCE</scope>
</reference>
<gene>
    <name evidence="2" type="ORF">PGLA1383_LOCUS1706</name>
</gene>
<protein>
    <recommendedName>
        <fullName evidence="1">CS domain-containing protein</fullName>
    </recommendedName>
</protein>
<comment type="caution">
    <text evidence="2">The sequence shown here is derived from an EMBL/GenBank/DDBJ whole genome shotgun (WGS) entry which is preliminary data.</text>
</comment>
<keyword evidence="3" id="KW-1185">Reference proteome</keyword>
<dbReference type="PROSITE" id="PS51203">
    <property type="entry name" value="CS"/>
    <property type="match status" value="1"/>
</dbReference>
<dbReference type="GO" id="GO:0005634">
    <property type="term" value="C:nucleus"/>
    <property type="evidence" value="ECO:0007669"/>
    <property type="project" value="TreeGrafter"/>
</dbReference>
<dbReference type="Proteomes" id="UP000654075">
    <property type="component" value="Unassembled WGS sequence"/>
</dbReference>
<dbReference type="CDD" id="cd17039">
    <property type="entry name" value="Ubl_ubiquitin_like"/>
    <property type="match status" value="1"/>
</dbReference>
<dbReference type="InterPro" id="IPR008978">
    <property type="entry name" value="HSP20-like_chaperone"/>
</dbReference>
<dbReference type="SUPFAM" id="SSF54236">
    <property type="entry name" value="Ubiquitin-like"/>
    <property type="match status" value="1"/>
</dbReference>
<proteinExistence type="predicted"/>
<dbReference type="OrthoDB" id="436269at2759"/>
<dbReference type="PANTHER" id="PTHR13164">
    <property type="entry name" value="CALICYLIN BINDING PROTEIN"/>
    <property type="match status" value="1"/>
</dbReference>
<accession>A0A813D2X6</accession>
<dbReference type="PANTHER" id="PTHR13164:SF3">
    <property type="entry name" value="CALCYCLIN-BINDING PROTEIN"/>
    <property type="match status" value="1"/>
</dbReference>
<dbReference type="Pfam" id="PF04969">
    <property type="entry name" value="CS"/>
    <property type="match status" value="1"/>
</dbReference>
<name>A0A813D2X6_POLGL</name>
<dbReference type="SUPFAM" id="SSF49764">
    <property type="entry name" value="HSP20-like chaperones"/>
    <property type="match status" value="1"/>
</dbReference>
<evidence type="ECO:0000313" key="2">
    <source>
        <dbReference type="EMBL" id="CAE8582713.1"/>
    </source>
</evidence>
<dbReference type="EMBL" id="CAJNNV010000461">
    <property type="protein sequence ID" value="CAE8582713.1"/>
    <property type="molecule type" value="Genomic_DNA"/>
</dbReference>
<evidence type="ECO:0000259" key="1">
    <source>
        <dbReference type="PROSITE" id="PS51203"/>
    </source>
</evidence>
<dbReference type="AlphaFoldDB" id="A0A813D2X6"/>
<dbReference type="InterPro" id="IPR052289">
    <property type="entry name" value="Calcyclin-binding_UBL-bridge"/>
</dbReference>
<sequence>MAVGEEEVNQLNLSLIYSKANGATALPVCSSLTGQELKERIRETLDISVDASLLLFFQNGSRNAAKSLVEDAATLAAQGFQDGASVTVKADAQEELPPEVRYAYGGAPTKMSEEQAPEVTKALPVQSMAKYSWADEGEFVCIYISVEGEPEAVQAAGDGKAGQVQVDFGQRSVDLQILGSEREFRLAFRELEGEIVPEECKNRVSAGKRVTLKLKKKNQVTWTRLVRPKMQG</sequence>
<dbReference type="InterPro" id="IPR029071">
    <property type="entry name" value="Ubiquitin-like_domsf"/>
</dbReference>
<evidence type="ECO:0000313" key="3">
    <source>
        <dbReference type="Proteomes" id="UP000654075"/>
    </source>
</evidence>
<feature type="domain" description="CS" evidence="1">
    <location>
        <begin position="126"/>
        <end position="226"/>
    </location>
</feature>
<dbReference type="InterPro" id="IPR007052">
    <property type="entry name" value="CS_dom"/>
</dbReference>
<organism evidence="2 3">
    <name type="scientific">Polarella glacialis</name>
    <name type="common">Dinoflagellate</name>
    <dbReference type="NCBI Taxonomy" id="89957"/>
    <lineage>
        <taxon>Eukaryota</taxon>
        <taxon>Sar</taxon>
        <taxon>Alveolata</taxon>
        <taxon>Dinophyceae</taxon>
        <taxon>Suessiales</taxon>
        <taxon>Suessiaceae</taxon>
        <taxon>Polarella</taxon>
    </lineage>
</organism>
<dbReference type="Gene3D" id="2.60.40.790">
    <property type="match status" value="1"/>
</dbReference>